<dbReference type="GO" id="GO:0005829">
    <property type="term" value="C:cytosol"/>
    <property type="evidence" value="ECO:0007669"/>
    <property type="project" value="TreeGrafter"/>
</dbReference>
<dbReference type="PANTHER" id="PTHR11458">
    <property type="entry name" value="DELTA-AMINOLEVULINIC ACID DEHYDRATASE"/>
    <property type="match status" value="1"/>
</dbReference>
<proteinExistence type="inferred from homology"/>
<dbReference type="InterPro" id="IPR030656">
    <property type="entry name" value="ALAD_AS"/>
</dbReference>
<gene>
    <name evidence="10" type="primary">hemB</name>
    <name evidence="10" type="ORF">CARN4_2627</name>
</gene>
<name>E6Q6F8_9ZZZZ</name>
<dbReference type="InterPro" id="IPR013785">
    <property type="entry name" value="Aldolase_TIM"/>
</dbReference>
<evidence type="ECO:0000256" key="1">
    <source>
        <dbReference type="ARBA" id="ARBA00004694"/>
    </source>
</evidence>
<comment type="caution">
    <text evidence="10">The sequence shown here is derived from an EMBL/GenBank/DDBJ whole genome shotgun (WGS) entry which is preliminary data.</text>
</comment>
<keyword evidence="6 10" id="KW-0456">Lyase</keyword>
<dbReference type="SUPFAM" id="SSF51569">
    <property type="entry name" value="Aldolase"/>
    <property type="match status" value="1"/>
</dbReference>
<dbReference type="PRINTS" id="PR00144">
    <property type="entry name" value="DALDHYDRTASE"/>
</dbReference>
<comment type="pathway">
    <text evidence="1">Porphyrin-containing compound metabolism; protoporphyrin-IX biosynthesis; coproporphyrinogen-III from 5-aminolevulinate: step 1/4.</text>
</comment>
<evidence type="ECO:0000313" key="10">
    <source>
        <dbReference type="EMBL" id="CBI02783.1"/>
    </source>
</evidence>
<dbReference type="FunFam" id="3.20.20.70:FF:000019">
    <property type="entry name" value="Delta-aminolevulinic acid dehydratase"/>
    <property type="match status" value="1"/>
</dbReference>
<dbReference type="InterPro" id="IPR001731">
    <property type="entry name" value="ALAD"/>
</dbReference>
<dbReference type="GO" id="GO:0006782">
    <property type="term" value="P:protoporphyrinogen IX biosynthetic process"/>
    <property type="evidence" value="ECO:0007669"/>
    <property type="project" value="UniProtKB-UniPathway"/>
</dbReference>
<accession>E6Q6F8</accession>
<reference evidence="10" key="1">
    <citation type="submission" date="2009-10" db="EMBL/GenBank/DDBJ databases">
        <title>Diversity of trophic interactions inside an arsenic-rich microbial ecosystem.</title>
        <authorList>
            <person name="Bertin P.N."/>
            <person name="Heinrich-Salmeron A."/>
            <person name="Pelletier E."/>
            <person name="Goulhen-Chollet F."/>
            <person name="Arsene-Ploetze F."/>
            <person name="Gallien S."/>
            <person name="Calteau A."/>
            <person name="Vallenet D."/>
            <person name="Casiot C."/>
            <person name="Chane-Woon-Ming B."/>
            <person name="Giloteaux L."/>
            <person name="Barakat M."/>
            <person name="Bonnefoy V."/>
            <person name="Bruneel O."/>
            <person name="Chandler M."/>
            <person name="Cleiss J."/>
            <person name="Duran R."/>
            <person name="Elbaz-Poulichet F."/>
            <person name="Fonknechten N."/>
            <person name="Lauga B."/>
            <person name="Mornico D."/>
            <person name="Ortet P."/>
            <person name="Schaeffer C."/>
            <person name="Siguier P."/>
            <person name="Alexander Thil Smith A."/>
            <person name="Van Dorsselaer A."/>
            <person name="Weissenbach J."/>
            <person name="Medigue C."/>
            <person name="Le Paslier D."/>
        </authorList>
    </citation>
    <scope>NUCLEOTIDE SEQUENCE</scope>
</reference>
<organism evidence="10">
    <name type="scientific">mine drainage metagenome</name>
    <dbReference type="NCBI Taxonomy" id="410659"/>
    <lineage>
        <taxon>unclassified sequences</taxon>
        <taxon>metagenomes</taxon>
        <taxon>ecological metagenomes</taxon>
    </lineage>
</organism>
<dbReference type="UniPathway" id="UPA00251">
    <property type="reaction ID" value="UER00318"/>
</dbReference>
<evidence type="ECO:0000256" key="9">
    <source>
        <dbReference type="ARBA" id="ARBA00047651"/>
    </source>
</evidence>
<dbReference type="AlphaFoldDB" id="E6Q6F8"/>
<dbReference type="SMART" id="SM01004">
    <property type="entry name" value="ALAD"/>
    <property type="match status" value="1"/>
</dbReference>
<dbReference type="PANTHER" id="PTHR11458:SF0">
    <property type="entry name" value="DELTA-AMINOLEVULINIC ACID DEHYDRATASE"/>
    <property type="match status" value="1"/>
</dbReference>
<dbReference type="CDD" id="cd00384">
    <property type="entry name" value="ALAD_PBGS"/>
    <property type="match status" value="1"/>
</dbReference>
<dbReference type="GO" id="GO:0008270">
    <property type="term" value="F:zinc ion binding"/>
    <property type="evidence" value="ECO:0007669"/>
    <property type="project" value="TreeGrafter"/>
</dbReference>
<comment type="catalytic activity">
    <reaction evidence="9">
        <text>2 5-aminolevulinate = porphobilinogen + 2 H2O + H(+)</text>
        <dbReference type="Rhea" id="RHEA:24064"/>
        <dbReference type="ChEBI" id="CHEBI:15377"/>
        <dbReference type="ChEBI" id="CHEBI:15378"/>
        <dbReference type="ChEBI" id="CHEBI:58126"/>
        <dbReference type="ChEBI" id="CHEBI:356416"/>
        <dbReference type="EC" id="4.2.1.24"/>
    </reaction>
</comment>
<sequence length="324" mass="35900">MLHRPRRLRRTPALRSLVREHRTPVDALVMPIFVVERESDAGAISSMPGVFRYTLSQCVEESKRLYALGINAVLLFGIPAHKDAVASRNAADDGIVQRAIAAIKTAIPQMLTIADLCNCEYTDHGHCGLLDERGDVRNDETVALLAEVARSYARAGVDIVAPSDMMDGRVGAIRRALDKDGFTQVGIMAYSAKYSSAFYGPFREAAGSTPQFGDRRGYQMDPPNAREAMREIALDIEEGADIVMVKPALAYLDIVRSARERFDTPIAVYNVSGEYAMMEAAFERGWLERERSIDELMAAFTRAGADIIITYFAADYARRHGRSR</sequence>
<dbReference type="Pfam" id="PF00490">
    <property type="entry name" value="ALAD"/>
    <property type="match status" value="1"/>
</dbReference>
<evidence type="ECO:0000256" key="5">
    <source>
        <dbReference type="ARBA" id="ARBA00023133"/>
    </source>
</evidence>
<dbReference type="EC" id="4.2.1.24" evidence="3"/>
<keyword evidence="7" id="KW-0627">Porphyrin biosynthesis</keyword>
<dbReference type="Gene3D" id="3.20.20.70">
    <property type="entry name" value="Aldolase class I"/>
    <property type="match status" value="1"/>
</dbReference>
<evidence type="ECO:0000256" key="4">
    <source>
        <dbReference type="ARBA" id="ARBA00020771"/>
    </source>
</evidence>
<comment type="similarity">
    <text evidence="2">Belongs to the ALAD family.</text>
</comment>
<evidence type="ECO:0000256" key="8">
    <source>
        <dbReference type="ARBA" id="ARBA00032837"/>
    </source>
</evidence>
<evidence type="ECO:0000256" key="3">
    <source>
        <dbReference type="ARBA" id="ARBA00012053"/>
    </source>
</evidence>
<dbReference type="PIRSF" id="PIRSF001415">
    <property type="entry name" value="Porphbilin_synth"/>
    <property type="match status" value="1"/>
</dbReference>
<evidence type="ECO:0000256" key="2">
    <source>
        <dbReference type="ARBA" id="ARBA00008055"/>
    </source>
</evidence>
<dbReference type="EMBL" id="CABO01000041">
    <property type="protein sequence ID" value="CBI02783.1"/>
    <property type="molecule type" value="Genomic_DNA"/>
</dbReference>
<dbReference type="GO" id="GO:0004655">
    <property type="term" value="F:porphobilinogen synthase activity"/>
    <property type="evidence" value="ECO:0007669"/>
    <property type="project" value="UniProtKB-EC"/>
</dbReference>
<dbReference type="NCBIfam" id="NF006762">
    <property type="entry name" value="PRK09283.1"/>
    <property type="match status" value="1"/>
</dbReference>
<evidence type="ECO:0000256" key="7">
    <source>
        <dbReference type="ARBA" id="ARBA00023244"/>
    </source>
</evidence>
<keyword evidence="5" id="KW-0350">Heme biosynthesis</keyword>
<evidence type="ECO:0000256" key="6">
    <source>
        <dbReference type="ARBA" id="ARBA00023239"/>
    </source>
</evidence>
<dbReference type="PROSITE" id="PS00169">
    <property type="entry name" value="D_ALA_DEHYDRATASE"/>
    <property type="match status" value="1"/>
</dbReference>
<protein>
    <recommendedName>
        <fullName evidence="4">Delta-aminolevulinic acid dehydratase</fullName>
        <ecNumber evidence="3">4.2.1.24</ecNumber>
    </recommendedName>
    <alternativeName>
        <fullName evidence="8">Porphobilinogen synthase</fullName>
    </alternativeName>
</protein>